<evidence type="ECO:0000313" key="1">
    <source>
        <dbReference type="EMBL" id="KAI8426930.1"/>
    </source>
</evidence>
<comment type="caution">
    <text evidence="1">The sequence shown here is derived from an EMBL/GenBank/DDBJ whole genome shotgun (WGS) entry which is preliminary data.</text>
</comment>
<accession>A0ACC0JS96</accession>
<evidence type="ECO:0000313" key="2">
    <source>
        <dbReference type="Proteomes" id="UP001064048"/>
    </source>
</evidence>
<gene>
    <name evidence="1" type="ORF">MSG28_014600</name>
</gene>
<organism evidence="1 2">
    <name type="scientific">Choristoneura fumiferana</name>
    <name type="common">Spruce budworm moth</name>
    <name type="synonym">Archips fumiferana</name>
    <dbReference type="NCBI Taxonomy" id="7141"/>
    <lineage>
        <taxon>Eukaryota</taxon>
        <taxon>Metazoa</taxon>
        <taxon>Ecdysozoa</taxon>
        <taxon>Arthropoda</taxon>
        <taxon>Hexapoda</taxon>
        <taxon>Insecta</taxon>
        <taxon>Pterygota</taxon>
        <taxon>Neoptera</taxon>
        <taxon>Endopterygota</taxon>
        <taxon>Lepidoptera</taxon>
        <taxon>Glossata</taxon>
        <taxon>Ditrysia</taxon>
        <taxon>Tortricoidea</taxon>
        <taxon>Tortricidae</taxon>
        <taxon>Tortricinae</taxon>
        <taxon>Choristoneura</taxon>
    </lineage>
</organism>
<dbReference type="Proteomes" id="UP001064048">
    <property type="component" value="Chromosome 26"/>
</dbReference>
<dbReference type="EMBL" id="CM046126">
    <property type="protein sequence ID" value="KAI8426930.1"/>
    <property type="molecule type" value="Genomic_DNA"/>
</dbReference>
<name>A0ACC0JS96_CHOFU</name>
<keyword evidence="2" id="KW-1185">Reference proteome</keyword>
<proteinExistence type="predicted"/>
<protein>
    <submittedName>
        <fullName evidence="1">Uncharacterized protein</fullName>
    </submittedName>
</protein>
<sequence>MGGKSGRTSQFAAAVLLAVNFTAMIFSGMLFAFSLWVIASPATLSSAIEKLDSPVLKTLLAPQALSVSLGVALAVLALFFFFVSFMGFYGAITKSQFLLFMLVASLPDRHLRVAGCDSHSAVVLLAPAPRSLAQLATTAPRQRRAPKLQKAVVARVARIPCACARRRAHASSRPRPPRLDRPEDVTIDTDDTIKTQCHVYHLRHKQGVLVLVQGLGNLDWVNQKTSQLTRMTQSKHNVACVTCASKQDVLVLVRRLGHLGWV</sequence>
<reference evidence="1 2" key="1">
    <citation type="journal article" date="2022" name="Genome Biol. Evol.">
        <title>The Spruce Budworm Genome: Reconstructing the Evolutionary History of Antifreeze Proteins.</title>
        <authorList>
            <person name="Beliveau C."/>
            <person name="Gagne P."/>
            <person name="Picq S."/>
            <person name="Vernygora O."/>
            <person name="Keeling C.I."/>
            <person name="Pinkney K."/>
            <person name="Doucet D."/>
            <person name="Wen F."/>
            <person name="Johnston J.S."/>
            <person name="Maaroufi H."/>
            <person name="Boyle B."/>
            <person name="Laroche J."/>
            <person name="Dewar K."/>
            <person name="Juretic N."/>
            <person name="Blackburn G."/>
            <person name="Nisole A."/>
            <person name="Brunet B."/>
            <person name="Brandao M."/>
            <person name="Lumley L."/>
            <person name="Duan J."/>
            <person name="Quan G."/>
            <person name="Lucarotti C.J."/>
            <person name="Roe A.D."/>
            <person name="Sperling F.A.H."/>
            <person name="Levesque R.C."/>
            <person name="Cusson M."/>
        </authorList>
    </citation>
    <scope>NUCLEOTIDE SEQUENCE [LARGE SCALE GENOMIC DNA]</scope>
    <source>
        <strain evidence="1">Glfc:IPQL:Cfum</strain>
    </source>
</reference>